<accession>A0A653DQI8</accession>
<dbReference type="SUPFAM" id="SSF52949">
    <property type="entry name" value="Macro domain-like"/>
    <property type="match status" value="1"/>
</dbReference>
<dbReference type="SUPFAM" id="SSF56672">
    <property type="entry name" value="DNA/RNA polymerases"/>
    <property type="match status" value="1"/>
</dbReference>
<dbReference type="CDD" id="cd01650">
    <property type="entry name" value="RT_nLTR_like"/>
    <property type="match status" value="1"/>
</dbReference>
<dbReference type="Proteomes" id="UP000410492">
    <property type="component" value="Unassembled WGS sequence"/>
</dbReference>
<name>A0A653DQI8_CALMS</name>
<evidence type="ECO:0000313" key="2">
    <source>
        <dbReference type="EMBL" id="VEN62280.1"/>
    </source>
</evidence>
<feature type="domain" description="Reverse transcriptase" evidence="1">
    <location>
        <begin position="61"/>
        <end position="220"/>
    </location>
</feature>
<organism evidence="2 3">
    <name type="scientific">Callosobruchus maculatus</name>
    <name type="common">Southern cowpea weevil</name>
    <name type="synonym">Pulse bruchid</name>
    <dbReference type="NCBI Taxonomy" id="64391"/>
    <lineage>
        <taxon>Eukaryota</taxon>
        <taxon>Metazoa</taxon>
        <taxon>Ecdysozoa</taxon>
        <taxon>Arthropoda</taxon>
        <taxon>Hexapoda</taxon>
        <taxon>Insecta</taxon>
        <taxon>Pterygota</taxon>
        <taxon>Neoptera</taxon>
        <taxon>Endopterygota</taxon>
        <taxon>Coleoptera</taxon>
        <taxon>Polyphaga</taxon>
        <taxon>Cucujiformia</taxon>
        <taxon>Chrysomeloidea</taxon>
        <taxon>Chrysomelidae</taxon>
        <taxon>Bruchinae</taxon>
        <taxon>Bruchini</taxon>
        <taxon>Callosobruchus</taxon>
    </lineage>
</organism>
<dbReference type="EMBL" id="CAACVG010013701">
    <property type="protein sequence ID" value="VEN62280.1"/>
    <property type="molecule type" value="Genomic_DNA"/>
</dbReference>
<gene>
    <name evidence="2" type="ORF">CALMAC_LOCUS19424</name>
</gene>
<dbReference type="InterPro" id="IPR043502">
    <property type="entry name" value="DNA/RNA_pol_sf"/>
</dbReference>
<reference evidence="2 3" key="1">
    <citation type="submission" date="2019-01" db="EMBL/GenBank/DDBJ databases">
        <authorList>
            <person name="Sayadi A."/>
        </authorList>
    </citation>
    <scope>NUCLEOTIDE SEQUENCE [LARGE SCALE GENOMIC DNA]</scope>
</reference>
<keyword evidence="3" id="KW-1185">Reference proteome</keyword>
<evidence type="ECO:0000313" key="3">
    <source>
        <dbReference type="Proteomes" id="UP000410492"/>
    </source>
</evidence>
<sequence length="505" mass="58023">MYMEHALNKLKTNRATGIDAISAETLRDEDGISLLYNICKRVWSSGVWPDEWCTSIFVPLHKKGSPTNPDNYRLLSLISHASKVLLYILQSRLEGFIGWQISQAQAGFVKGHGTREQISKLRQIIEKAREHYFPVFISFVYYSKASDNVKWPKLWEILISVGVPYHLVFLIQQLYESSSARVRIDGNLSGQTATRKGVRQGCVLSPMLFNIYSEFVTRQIGSMTVNHREIKSIGRYEVVQSFVYLGSLIDNSGSCENEIRRRIQQPRVAMTKLTKIWRNHNITKATKMSLVQSLVFSIFLYVSETWTVKQADRACIDAFEMWTWRRMLRIPYTAHRTNVSILDELGNPKRLSSIVSMRMLTLFGHIHKSDNMEKLVVQAHAPSGRRRGRSPTRWVDTTKQLAPFAGDNAKAQVRELEQLHPELNFEDFMATHTGPARARFGVTREEHRDLFTVPDEYALAHCVARDLWMSRGIAGEFQRLFGQADELKRQGGRVGQVLELRSDER</sequence>
<dbReference type="InterPro" id="IPR000477">
    <property type="entry name" value="RT_dom"/>
</dbReference>
<dbReference type="Gene3D" id="3.40.220.10">
    <property type="entry name" value="Leucine Aminopeptidase, subunit E, domain 1"/>
    <property type="match status" value="1"/>
</dbReference>
<dbReference type="InterPro" id="IPR043472">
    <property type="entry name" value="Macro_dom-like"/>
</dbReference>
<dbReference type="AlphaFoldDB" id="A0A653DQI8"/>
<proteinExistence type="predicted"/>
<evidence type="ECO:0000259" key="1">
    <source>
        <dbReference type="Pfam" id="PF00078"/>
    </source>
</evidence>
<dbReference type="PANTHER" id="PTHR47027">
    <property type="entry name" value="REVERSE TRANSCRIPTASE DOMAIN-CONTAINING PROTEIN"/>
    <property type="match status" value="1"/>
</dbReference>
<dbReference type="PANTHER" id="PTHR47027:SF8">
    <property type="entry name" value="RIBONUCLEASE H"/>
    <property type="match status" value="1"/>
</dbReference>
<dbReference type="OrthoDB" id="425681at2759"/>
<protein>
    <recommendedName>
        <fullName evidence="1">Reverse transcriptase domain-containing protein</fullName>
    </recommendedName>
</protein>
<dbReference type="GO" id="GO:0071897">
    <property type="term" value="P:DNA biosynthetic process"/>
    <property type="evidence" value="ECO:0007669"/>
    <property type="project" value="UniProtKB-ARBA"/>
</dbReference>
<dbReference type="Pfam" id="PF00078">
    <property type="entry name" value="RVT_1"/>
    <property type="match status" value="1"/>
</dbReference>